<evidence type="ECO:0000313" key="2">
    <source>
        <dbReference type="Proteomes" id="UP000241803"/>
    </source>
</evidence>
<name>A0A2T3LEQ1_9GAMM</name>
<dbReference type="Proteomes" id="UP000241803">
    <property type="component" value="Unassembled WGS sequence"/>
</dbReference>
<dbReference type="EMBL" id="PYOC01000001">
    <property type="protein sequence ID" value="PSV49863.1"/>
    <property type="molecule type" value="Genomic_DNA"/>
</dbReference>
<accession>A0A2T3LEQ1</accession>
<dbReference type="AlphaFoldDB" id="A0A2T3LEQ1"/>
<dbReference type="RefSeq" id="WP_107252466.1">
    <property type="nucleotide sequence ID" value="NZ_PYOC01000001.1"/>
</dbReference>
<sequence length="546" mass="61688">MTKDNKLKTQKLTIYLAKKKDAKDSSLIEVSKSEPAKELKIENAVCRLYIKTQKESSPPWSSLLIESGQVTKEELGFSKGTGAALIITVPEATFIITFGQGFHLLNAEAIERDFGLRVALNSIAPSDIHSLDKATDEKTPLNSRTQSGIGVDIFDLLIDPERDLLYAITGKSAVKEFGKAVTGRDSLQISVPVDLQGIPDLLRKALVQYNQKLSSDFKWVDNIRRIKDPELNEDLDIELVKRIKANNLSKIWLAEPEIVDYEKIDGYTFDSTIKSARYQFLSLDRLISWLANGSKAYTIDNIKNSSIYCRDLNHEIYTSWSAYRCLNAEVDLLGKLYILRNGIWYKLDANFVSTIDLEISKIPKTTFQLPDFNHANEGDYNEYVCKSDVSFSLMDKKMIPLGNGKSTVEFCDLIKDSTHLIHVKKYTGSSTLSHLFSQGLVAAEAFRKSEKFRDELNLKLPKKLKLADTTIEPNPANYEIVYAIYADKQLPDELPFFSKITLKNAYQNLRAMSYKVSIAKIDIHNNVKQLGKLKAQKKRANKKKAA</sequence>
<comment type="caution">
    <text evidence="1">The sequence shown here is derived from an EMBL/GenBank/DDBJ whole genome shotgun (WGS) entry which is preliminary data.</text>
</comment>
<proteinExistence type="predicted"/>
<dbReference type="NCBIfam" id="TIGR04141">
    <property type="entry name" value="TIGR04141 family sporadically distributed protein"/>
    <property type="match status" value="1"/>
</dbReference>
<dbReference type="Pfam" id="PF19614">
    <property type="entry name" value="DUF6119"/>
    <property type="match status" value="1"/>
</dbReference>
<reference evidence="1 2" key="1">
    <citation type="submission" date="2018-03" db="EMBL/GenBank/DDBJ databases">
        <title>Whole genome sequencing of Histamine producing bacteria.</title>
        <authorList>
            <person name="Butler K."/>
        </authorList>
    </citation>
    <scope>NUCLEOTIDE SEQUENCE [LARGE SCALE GENOMIC DNA]</scope>
    <source>
        <strain evidence="1 2">ATCC 19614</strain>
    </source>
</reference>
<protein>
    <submittedName>
        <fullName evidence="1">Sporadically distributed protein, TIGR04141 family</fullName>
    </submittedName>
</protein>
<keyword evidence="2" id="KW-1185">Reference proteome</keyword>
<gene>
    <name evidence="1" type="ORF">C9J47_04750</name>
</gene>
<organism evidence="1 2">
    <name type="scientific">Photobacterium indicum</name>
    <dbReference type="NCBI Taxonomy" id="81447"/>
    <lineage>
        <taxon>Bacteria</taxon>
        <taxon>Pseudomonadati</taxon>
        <taxon>Pseudomonadota</taxon>
        <taxon>Gammaproteobacteria</taxon>
        <taxon>Vibrionales</taxon>
        <taxon>Vibrionaceae</taxon>
        <taxon>Photobacterium</taxon>
    </lineage>
</organism>
<dbReference type="InterPro" id="IPR026487">
    <property type="entry name" value="CHP04141"/>
</dbReference>
<evidence type="ECO:0000313" key="1">
    <source>
        <dbReference type="EMBL" id="PSV49863.1"/>
    </source>
</evidence>